<dbReference type="InterPro" id="IPR008258">
    <property type="entry name" value="Transglycosylase_SLT_dom_1"/>
</dbReference>
<dbReference type="SUPFAM" id="SSF53955">
    <property type="entry name" value="Lysozyme-like"/>
    <property type="match status" value="1"/>
</dbReference>
<feature type="domain" description="Transglycosylase SLT" evidence="1">
    <location>
        <begin position="99"/>
        <end position="164"/>
    </location>
</feature>
<protein>
    <submittedName>
        <fullName evidence="2">Transglycosylase</fullName>
    </submittedName>
</protein>
<evidence type="ECO:0000259" key="1">
    <source>
        <dbReference type="Pfam" id="PF01464"/>
    </source>
</evidence>
<dbReference type="InterPro" id="IPR023346">
    <property type="entry name" value="Lysozyme-like_dom_sf"/>
</dbReference>
<organism evidence="2 3">
    <name type="scientific">Pontimonas salivibrio</name>
    <dbReference type="NCBI Taxonomy" id="1159327"/>
    <lineage>
        <taxon>Bacteria</taxon>
        <taxon>Bacillati</taxon>
        <taxon>Actinomycetota</taxon>
        <taxon>Actinomycetes</taxon>
        <taxon>Micrococcales</taxon>
        <taxon>Microbacteriaceae</taxon>
        <taxon>Pontimonas</taxon>
    </lineage>
</organism>
<sequence>MRDRLLSFLALGSVAAFLAWPLVNPHLDPASAYFAHGEEVGDTQEFTVTGDAGQIIRDGSWSVTRAASATAPAVGTPDPGSAQAIARELVVARGLDDTEYRCLHALWSRESGWNHFAQNPSSGAYGIPQALPATKMASAGDDWATNPETQIRWGLGYIDARYGTPCAAWEHSEAKNWY</sequence>
<dbReference type="KEGG" id="psai:C3B54_11611"/>
<accession>A0A2L2BPK3</accession>
<dbReference type="EMBL" id="CP026923">
    <property type="protein sequence ID" value="AVG23596.1"/>
    <property type="molecule type" value="Genomic_DNA"/>
</dbReference>
<gene>
    <name evidence="2" type="ORF">C3B54_11611</name>
</gene>
<dbReference type="Pfam" id="PF01464">
    <property type="entry name" value="SLT"/>
    <property type="match status" value="1"/>
</dbReference>
<dbReference type="Gene3D" id="1.10.530.10">
    <property type="match status" value="1"/>
</dbReference>
<reference evidence="2 3" key="1">
    <citation type="submission" date="2018-02" db="EMBL/GenBank/DDBJ databases">
        <title>Complete genome of the streamlined marine actinobacterium Pontimonas salivibrio CL-TW6 adapted to coastal planktonic lifestype.</title>
        <authorList>
            <person name="Cho B.C."/>
            <person name="Hardies S.C."/>
            <person name="Jang G.I."/>
            <person name="Hwang C.Y."/>
        </authorList>
    </citation>
    <scope>NUCLEOTIDE SEQUENCE [LARGE SCALE GENOMIC DNA]</scope>
    <source>
        <strain evidence="2 3">CL-TW6</strain>
    </source>
</reference>
<dbReference type="Proteomes" id="UP000243077">
    <property type="component" value="Chromosome"/>
</dbReference>
<name>A0A2L2BPK3_9MICO</name>
<evidence type="ECO:0000313" key="2">
    <source>
        <dbReference type="EMBL" id="AVG23596.1"/>
    </source>
</evidence>
<evidence type="ECO:0000313" key="3">
    <source>
        <dbReference type="Proteomes" id="UP000243077"/>
    </source>
</evidence>
<keyword evidence="3" id="KW-1185">Reference proteome</keyword>
<proteinExistence type="predicted"/>
<dbReference type="AlphaFoldDB" id="A0A2L2BPK3"/>